<gene>
    <name evidence="6" type="ORF">S40285_06647</name>
</gene>
<feature type="domain" description="WSC" evidence="5">
    <location>
        <begin position="236"/>
        <end position="328"/>
    </location>
</feature>
<dbReference type="PANTHER" id="PTHR45964:SF5">
    <property type="entry name" value="WSCD FAMILY MEMBER CG9164"/>
    <property type="match status" value="1"/>
</dbReference>
<keyword evidence="1" id="KW-0677">Repeat</keyword>
<dbReference type="InterPro" id="IPR051589">
    <property type="entry name" value="Sialate-O-sulfotransferase"/>
</dbReference>
<feature type="domain" description="WSC" evidence="5">
    <location>
        <begin position="136"/>
        <end position="226"/>
    </location>
</feature>
<feature type="region of interest" description="Disordered" evidence="2">
    <location>
        <begin position="1071"/>
        <end position="1097"/>
    </location>
</feature>
<evidence type="ECO:0000256" key="1">
    <source>
        <dbReference type="ARBA" id="ARBA00022737"/>
    </source>
</evidence>
<accession>A0A084QWE9</accession>
<dbReference type="Pfam" id="PF00024">
    <property type="entry name" value="PAN_1"/>
    <property type="match status" value="1"/>
</dbReference>
<feature type="signal peptide" evidence="3">
    <location>
        <begin position="1"/>
        <end position="23"/>
    </location>
</feature>
<evidence type="ECO:0000256" key="3">
    <source>
        <dbReference type="SAM" id="SignalP"/>
    </source>
</evidence>
<dbReference type="PROSITE" id="PS50948">
    <property type="entry name" value="PAN"/>
    <property type="match status" value="1"/>
</dbReference>
<dbReference type="InParanoid" id="A0A084QWE9"/>
<feature type="region of interest" description="Disordered" evidence="2">
    <location>
        <begin position="658"/>
        <end position="721"/>
    </location>
</feature>
<feature type="domain" description="WSC" evidence="5">
    <location>
        <begin position="28"/>
        <end position="120"/>
    </location>
</feature>
<evidence type="ECO:0000259" key="4">
    <source>
        <dbReference type="PROSITE" id="PS50948"/>
    </source>
</evidence>
<dbReference type="HOGENOM" id="CLU_253731_0_0_1"/>
<dbReference type="EMBL" id="KL659944">
    <property type="protein sequence ID" value="KFA68284.1"/>
    <property type="molecule type" value="Genomic_DNA"/>
</dbReference>
<sequence length="1395" mass="147399">MAPSLSTGLGIGLVLFLGGQVAAQTTNTYQYLGCYAEPSSGRALDKVKSDNTMTPQMCQSICTESSYTYAGVEYGKECWCGNVLNANAKSIAESDCTSKCAGDRTQICGGSKKLNLYQLHSSGGSGTDDGLRNVGNFGFQGCYVDSGNPRILTSRTGSDTMTLATCAATCAESAYMGLQYGRECWCGNDLAANAFTIDPRSCSMPCAGDSSTMCGAGGLMSVYKAGAAAVTYTESTFTKMGCFADTSTAHVLERSYVSDKMTISTCANWAKHAGLSFFAVKAGRECWAGSAFNMAAAKVNNDTCSTPCKGDRGSLCGGTEQANVFAFEAAAFPDLPDPEPVSVDLELATLDNAAVQVFNGQQTIAMTPAAGGRASVVLPASATSNIPEDEPMSLSISMAVSPVNNVLRRQQETECVLTVMLGSMVWMTQKVVSTGGNFMVVQTPAQTGLGQSITIIQVCPNAPLQLNIGGIIIGPPAEPSTSTSTSTTVVAVPTPSSSVSTIVPVPISTSTSSSAVASTTNLSQPGVTTILPVSTPPPSDNSLSTWGAGPYTSGTCTLNAGWSSSTCWMSGVPSATTGGLLAATLIPQGSWDEIMETCAGICNRFSRCNAYHYESTKRVCIFIQYNSITWMDKSCYNCNIARTTTTTSPVRLTTLSANQEEEEATFSASQQSSRTEPHSSYSLSETTTSTEPESTYSPPGTIVPSVTESAHVPSETATLPPTTTAPAILAQKAPFTVAACSEGTADMCNLSGWNTPTATMGLIAHYTDVPANDQQWLSPVLQQDICATLCQERDDCEMFILDRSPRRSEEPWSCYLYNFNGHDYVMNSDNRSEWSRYQINARDCFVCPVEDDIPPPPPLAASSSSSIPAEETWVPTTPTSSIVLSTSAPVPSTSSPASTTTMGSPTTVTAPAVLTSNAPSSVSTCDWAPPDGMACSWSNRATPTTGLLAVYTGVPASPNGWFNARPQDSICARLCQENEHCGLFALQRGGWTDPTPWNCYLWDAPGDWPSLIRISPIDFTYSNWVMHARTCFDCPAVEESVGTSTASESLWTTPEPAWTSVVPPVNASITTSSEETLSTTEPLHSSGPVPTSEPLSTTAAWVTSDAVSTLQPSVASEPTVTTSLLAITSTAAFPIFSAPAPSVSCDRATTGEFWNSCSISGYPQPTANPLALATGIPAVPLSAPDYESRYNQCGGLCAKIDGCTAYVLDRGLWPSTMDDWKCYFYDMNVQDILRSSYYQGAFGKNVWFGAGCYSCDAGEEELTTAPSSWTTFTRSATPSVSVEPTTTTTSPNSTIIEPGAPAATCVPNMNTDSCNIRGFAPPGGDHRVIRVASRELCASYCRTNWADCGSFMFVPSEGVCHVYPDGAWDTLGDSPTGGRAYRENVLDESSCYYCS</sequence>
<dbReference type="PANTHER" id="PTHR45964">
    <property type="entry name" value="WSCD FAMILY MEMBER CG9164"/>
    <property type="match status" value="1"/>
</dbReference>
<dbReference type="InterPro" id="IPR002889">
    <property type="entry name" value="WSC_carb-bd"/>
</dbReference>
<dbReference type="PROSITE" id="PS51212">
    <property type="entry name" value="WSC"/>
    <property type="match status" value="3"/>
</dbReference>
<evidence type="ECO:0000313" key="6">
    <source>
        <dbReference type="EMBL" id="KFA68284.1"/>
    </source>
</evidence>
<keyword evidence="7" id="KW-1185">Reference proteome</keyword>
<evidence type="ECO:0008006" key="8">
    <source>
        <dbReference type="Google" id="ProtNLM"/>
    </source>
</evidence>
<reference evidence="6 7" key="1">
    <citation type="journal article" date="2014" name="BMC Genomics">
        <title>Comparative genome sequencing reveals chemotype-specific gene clusters in the toxigenic black mold Stachybotrys.</title>
        <authorList>
            <person name="Semeiks J."/>
            <person name="Borek D."/>
            <person name="Otwinowski Z."/>
            <person name="Grishin N.V."/>
        </authorList>
    </citation>
    <scope>NUCLEOTIDE SEQUENCE [LARGE SCALE GENOMIC DNA]</scope>
    <source>
        <strain evidence="6 7">IBT 40285</strain>
    </source>
</reference>
<evidence type="ECO:0000259" key="5">
    <source>
        <dbReference type="PROSITE" id="PS51212"/>
    </source>
</evidence>
<protein>
    <recommendedName>
        <fullName evidence="8">WSC domain-containing protein</fullName>
    </recommendedName>
</protein>
<dbReference type="OrthoDB" id="5985073at2759"/>
<feature type="compositionally biased region" description="Low complexity" evidence="2">
    <location>
        <begin position="1071"/>
        <end position="1086"/>
    </location>
</feature>
<feature type="compositionally biased region" description="Low complexity" evidence="2">
    <location>
        <begin position="860"/>
        <end position="869"/>
    </location>
</feature>
<feature type="region of interest" description="Disordered" evidence="2">
    <location>
        <begin position="856"/>
        <end position="908"/>
    </location>
</feature>
<feature type="compositionally biased region" description="Polar residues" evidence="2">
    <location>
        <begin position="874"/>
        <end position="884"/>
    </location>
</feature>
<dbReference type="Pfam" id="PF01822">
    <property type="entry name" value="WSC"/>
    <property type="match status" value="3"/>
</dbReference>
<feature type="compositionally biased region" description="Low complexity" evidence="2">
    <location>
        <begin position="679"/>
        <end position="699"/>
    </location>
</feature>
<dbReference type="Proteomes" id="UP000028524">
    <property type="component" value="Unassembled WGS sequence"/>
</dbReference>
<dbReference type="STRING" id="1283841.A0A084QWE9"/>
<feature type="domain" description="Apple" evidence="4">
    <location>
        <begin position="1314"/>
        <end position="1386"/>
    </location>
</feature>
<keyword evidence="3" id="KW-0732">Signal</keyword>
<feature type="chain" id="PRO_5001779857" description="WSC domain-containing protein" evidence="3">
    <location>
        <begin position="24"/>
        <end position="1395"/>
    </location>
</feature>
<proteinExistence type="predicted"/>
<name>A0A084QWE9_STAC4</name>
<dbReference type="OMA" id="CAGICAN"/>
<dbReference type="SMART" id="SM00321">
    <property type="entry name" value="WSC"/>
    <property type="match status" value="3"/>
</dbReference>
<feature type="compositionally biased region" description="Low complexity" evidence="2">
    <location>
        <begin position="885"/>
        <end position="908"/>
    </location>
</feature>
<organism evidence="6 7">
    <name type="scientific">Stachybotrys chlorohalonatus (strain IBT 40285)</name>
    <dbReference type="NCBI Taxonomy" id="1283841"/>
    <lineage>
        <taxon>Eukaryota</taxon>
        <taxon>Fungi</taxon>
        <taxon>Dikarya</taxon>
        <taxon>Ascomycota</taxon>
        <taxon>Pezizomycotina</taxon>
        <taxon>Sordariomycetes</taxon>
        <taxon>Hypocreomycetidae</taxon>
        <taxon>Hypocreales</taxon>
        <taxon>Stachybotryaceae</taxon>
        <taxon>Stachybotrys</taxon>
    </lineage>
</organism>
<evidence type="ECO:0000313" key="7">
    <source>
        <dbReference type="Proteomes" id="UP000028524"/>
    </source>
</evidence>
<evidence type="ECO:0000256" key="2">
    <source>
        <dbReference type="SAM" id="MobiDB-lite"/>
    </source>
</evidence>
<dbReference type="InterPro" id="IPR003609">
    <property type="entry name" value="Pan_app"/>
</dbReference>